<sequence length="346" mass="40707">MHYRELLLFLFKKLEHERSVNAVFHLLKGKKSAQTLQDAYLFQIENFYGIDRKLKKSTFDVYVRELTEKRLVRVENDQAIVTKQGNQILRGRSFQSYYQIKGHKYHQIDREFKQGLILLIQTVSMLIHGENKFIPIVDQSYIQSRVREVLRDYSMQFDKIAEQLYGELHTVLSTIDEHLATVLLKQCSGYARVGMSEQQIAVEENRNKEDLHLQTVAAIHNILDTISEQPEKYTLLTRLILKKTNRLTVSAQETFNFYQAGHTLEEIASIRQLKISTIQDHFVEIATHKKVFNIYSFISEQDLNEIQEAIQNTSTRKLKPIKEQLREEIDYFHIRLAIANMNDDKE</sequence>
<name>A0A556PT83_9BACI</name>
<evidence type="ECO:0000259" key="1">
    <source>
        <dbReference type="Pfam" id="PF14493"/>
    </source>
</evidence>
<comment type="caution">
    <text evidence="2">The sequence shown here is derived from an EMBL/GenBank/DDBJ whole genome shotgun (WGS) entry which is preliminary data.</text>
</comment>
<dbReference type="InterPro" id="IPR029491">
    <property type="entry name" value="Helicase_HTH"/>
</dbReference>
<proteinExistence type="predicted"/>
<protein>
    <recommendedName>
        <fullName evidence="1">Helicase Helix-turn-helix domain-containing protein</fullName>
    </recommendedName>
</protein>
<evidence type="ECO:0000313" key="3">
    <source>
        <dbReference type="Proteomes" id="UP000316425"/>
    </source>
</evidence>
<gene>
    <name evidence="2" type="ORF">FPQ13_00535</name>
</gene>
<dbReference type="OrthoDB" id="2354672at2"/>
<feature type="domain" description="Helicase Helix-turn-helix" evidence="1">
    <location>
        <begin position="250"/>
        <end position="338"/>
    </location>
</feature>
<keyword evidence="3" id="KW-1185">Reference proteome</keyword>
<evidence type="ECO:0000313" key="2">
    <source>
        <dbReference type="EMBL" id="TSJ67589.1"/>
    </source>
</evidence>
<reference evidence="2 3" key="1">
    <citation type="submission" date="2019-07" db="EMBL/GenBank/DDBJ databases">
        <title>Allobacillus sp. nov. SKP isolated from shrimp paste of Euphausiacea.</title>
        <authorList>
            <person name="Kanchanasin P."/>
            <person name="Tanasupawat S."/>
            <person name="Shi W."/>
            <person name="Wu L."/>
            <person name="Ma J."/>
        </authorList>
    </citation>
    <scope>NUCLEOTIDE SEQUENCE [LARGE SCALE GENOMIC DNA]</scope>
    <source>
        <strain evidence="2 3">SKP4-8</strain>
    </source>
</reference>
<dbReference type="InterPro" id="IPR008308">
    <property type="entry name" value="YpbB-like"/>
</dbReference>
<dbReference type="Pfam" id="PF14493">
    <property type="entry name" value="HTH_40"/>
    <property type="match status" value="1"/>
</dbReference>
<dbReference type="RefSeq" id="WP_144087348.1">
    <property type="nucleotide sequence ID" value="NZ_VMHE01000001.1"/>
</dbReference>
<organism evidence="2 3">
    <name type="scientific">Allobacillus salarius</name>
    <dbReference type="NCBI Taxonomy" id="1955272"/>
    <lineage>
        <taxon>Bacteria</taxon>
        <taxon>Bacillati</taxon>
        <taxon>Bacillota</taxon>
        <taxon>Bacilli</taxon>
        <taxon>Bacillales</taxon>
        <taxon>Bacillaceae</taxon>
        <taxon>Allobacillus</taxon>
    </lineage>
</organism>
<dbReference type="AlphaFoldDB" id="A0A556PT83"/>
<dbReference type="EMBL" id="VMHE01000001">
    <property type="protein sequence ID" value="TSJ67589.1"/>
    <property type="molecule type" value="Genomic_DNA"/>
</dbReference>
<dbReference type="Proteomes" id="UP000316425">
    <property type="component" value="Unassembled WGS sequence"/>
</dbReference>
<dbReference type="Gene3D" id="1.10.10.1390">
    <property type="entry name" value="ATP-dependent DNA helicase RecQ"/>
    <property type="match status" value="1"/>
</dbReference>
<accession>A0A556PT83</accession>
<dbReference type="PIRSF" id="PIRSF021350">
    <property type="entry name" value="UCP021350"/>
    <property type="match status" value="1"/>
</dbReference>